<sequence length="74" mass="7570">MSTDPLPGVPGGDRTAADGEPGGEVALVRLGERERRVTLHLSGDLRRRRTAGAADRLAATLRAAAPRPAGGDTG</sequence>
<organism evidence="2 3">
    <name type="scientific">Catenuloplanes niger</name>
    <dbReference type="NCBI Taxonomy" id="587534"/>
    <lineage>
        <taxon>Bacteria</taxon>
        <taxon>Bacillati</taxon>
        <taxon>Actinomycetota</taxon>
        <taxon>Actinomycetes</taxon>
        <taxon>Micromonosporales</taxon>
        <taxon>Micromonosporaceae</taxon>
        <taxon>Catenuloplanes</taxon>
    </lineage>
</organism>
<dbReference type="EMBL" id="JAVDYC010000001">
    <property type="protein sequence ID" value="MDR7320900.1"/>
    <property type="molecule type" value="Genomic_DNA"/>
</dbReference>
<evidence type="ECO:0000313" key="3">
    <source>
        <dbReference type="Proteomes" id="UP001183629"/>
    </source>
</evidence>
<feature type="region of interest" description="Disordered" evidence="1">
    <location>
        <begin position="1"/>
        <end position="27"/>
    </location>
</feature>
<evidence type="ECO:0000256" key="1">
    <source>
        <dbReference type="SAM" id="MobiDB-lite"/>
    </source>
</evidence>
<dbReference type="AlphaFoldDB" id="A0AAE3ZLP0"/>
<gene>
    <name evidence="2" type="ORF">J2S44_001150</name>
</gene>
<evidence type="ECO:0000313" key="2">
    <source>
        <dbReference type="EMBL" id="MDR7320900.1"/>
    </source>
</evidence>
<reference evidence="2 3" key="1">
    <citation type="submission" date="2023-07" db="EMBL/GenBank/DDBJ databases">
        <title>Sequencing the genomes of 1000 actinobacteria strains.</title>
        <authorList>
            <person name="Klenk H.-P."/>
        </authorList>
    </citation>
    <scope>NUCLEOTIDE SEQUENCE [LARGE SCALE GENOMIC DNA]</scope>
    <source>
        <strain evidence="2 3">DSM 44711</strain>
    </source>
</reference>
<comment type="caution">
    <text evidence="2">The sequence shown here is derived from an EMBL/GenBank/DDBJ whole genome shotgun (WGS) entry which is preliminary data.</text>
</comment>
<dbReference type="Proteomes" id="UP001183629">
    <property type="component" value="Unassembled WGS sequence"/>
</dbReference>
<keyword evidence="3" id="KW-1185">Reference proteome</keyword>
<name>A0AAE3ZLP0_9ACTN</name>
<proteinExistence type="predicted"/>
<dbReference type="RefSeq" id="WP_310409587.1">
    <property type="nucleotide sequence ID" value="NZ_JAVDYC010000001.1"/>
</dbReference>
<protein>
    <submittedName>
        <fullName evidence="2">Uncharacterized protein</fullName>
    </submittedName>
</protein>
<accession>A0AAE3ZLP0</accession>